<reference evidence="1" key="1">
    <citation type="submission" date="2020-02" db="EMBL/GenBank/DDBJ databases">
        <authorList>
            <person name="Meier V. D."/>
        </authorList>
    </citation>
    <scope>NUCLEOTIDE SEQUENCE</scope>
    <source>
        <strain evidence="1">AVDCRST_MAG84</strain>
    </source>
</reference>
<organism evidence="1">
    <name type="scientific">uncultured Microcoleus sp</name>
    <dbReference type="NCBI Taxonomy" id="259945"/>
    <lineage>
        <taxon>Bacteria</taxon>
        <taxon>Bacillati</taxon>
        <taxon>Cyanobacteriota</taxon>
        <taxon>Cyanophyceae</taxon>
        <taxon>Oscillatoriophycideae</taxon>
        <taxon>Oscillatoriales</taxon>
        <taxon>Microcoleaceae</taxon>
        <taxon>Microcoleus</taxon>
        <taxon>environmental samples</taxon>
    </lineage>
</organism>
<dbReference type="AlphaFoldDB" id="A0A6J4MU46"/>
<dbReference type="EMBL" id="CADCTZ010000797">
    <property type="protein sequence ID" value="CAA9366780.1"/>
    <property type="molecule type" value="Genomic_DNA"/>
</dbReference>
<accession>A0A6J4MU46</accession>
<gene>
    <name evidence="1" type="ORF">AVDCRST_MAG84-3907</name>
</gene>
<sequence>MSKQCSFSVGDKVRPRTAKPESVWEVIEVCELGFSLTASKLTLEPGEEWHTATGPVNKFISIKSEDN</sequence>
<name>A0A6J4MU46_9CYAN</name>
<protein>
    <submittedName>
        <fullName evidence="1">Uncharacterized protein</fullName>
    </submittedName>
</protein>
<evidence type="ECO:0000313" key="1">
    <source>
        <dbReference type="EMBL" id="CAA9366780.1"/>
    </source>
</evidence>
<proteinExistence type="predicted"/>